<keyword evidence="3" id="KW-1185">Reference proteome</keyword>
<dbReference type="Proteomes" id="UP000275078">
    <property type="component" value="Unassembled WGS sequence"/>
</dbReference>
<evidence type="ECO:0000313" key="3">
    <source>
        <dbReference type="Proteomes" id="UP000275078"/>
    </source>
</evidence>
<reference evidence="2 3" key="1">
    <citation type="journal article" date="2018" name="Nat. Ecol. Evol.">
        <title>Pezizomycetes genomes reveal the molecular basis of ectomycorrhizal truffle lifestyle.</title>
        <authorList>
            <person name="Murat C."/>
            <person name="Payen T."/>
            <person name="Noel B."/>
            <person name="Kuo A."/>
            <person name="Morin E."/>
            <person name="Chen J."/>
            <person name="Kohler A."/>
            <person name="Krizsan K."/>
            <person name="Balestrini R."/>
            <person name="Da Silva C."/>
            <person name="Montanini B."/>
            <person name="Hainaut M."/>
            <person name="Levati E."/>
            <person name="Barry K.W."/>
            <person name="Belfiori B."/>
            <person name="Cichocki N."/>
            <person name="Clum A."/>
            <person name="Dockter R.B."/>
            <person name="Fauchery L."/>
            <person name="Guy J."/>
            <person name="Iotti M."/>
            <person name="Le Tacon F."/>
            <person name="Lindquist E.A."/>
            <person name="Lipzen A."/>
            <person name="Malagnac F."/>
            <person name="Mello A."/>
            <person name="Molinier V."/>
            <person name="Miyauchi S."/>
            <person name="Poulain J."/>
            <person name="Riccioni C."/>
            <person name="Rubini A."/>
            <person name="Sitrit Y."/>
            <person name="Splivallo R."/>
            <person name="Traeger S."/>
            <person name="Wang M."/>
            <person name="Zifcakova L."/>
            <person name="Wipf D."/>
            <person name="Zambonelli A."/>
            <person name="Paolocci F."/>
            <person name="Nowrousian M."/>
            <person name="Ottonello S."/>
            <person name="Baldrian P."/>
            <person name="Spatafora J.W."/>
            <person name="Henrissat B."/>
            <person name="Nagy L.G."/>
            <person name="Aury J.M."/>
            <person name="Wincker P."/>
            <person name="Grigoriev I.V."/>
            <person name="Bonfante P."/>
            <person name="Martin F.M."/>
        </authorList>
    </citation>
    <scope>NUCLEOTIDE SEQUENCE [LARGE SCALE GENOMIC DNA]</scope>
    <source>
        <strain evidence="2 3">RN42</strain>
    </source>
</reference>
<evidence type="ECO:0000256" key="1">
    <source>
        <dbReference type="SAM" id="MobiDB-lite"/>
    </source>
</evidence>
<organism evidence="2 3">
    <name type="scientific">Ascobolus immersus RN42</name>
    <dbReference type="NCBI Taxonomy" id="1160509"/>
    <lineage>
        <taxon>Eukaryota</taxon>
        <taxon>Fungi</taxon>
        <taxon>Dikarya</taxon>
        <taxon>Ascomycota</taxon>
        <taxon>Pezizomycotina</taxon>
        <taxon>Pezizomycetes</taxon>
        <taxon>Pezizales</taxon>
        <taxon>Ascobolaceae</taxon>
        <taxon>Ascobolus</taxon>
    </lineage>
</organism>
<dbReference type="AlphaFoldDB" id="A0A3N4IBZ6"/>
<feature type="compositionally biased region" description="Basic and acidic residues" evidence="1">
    <location>
        <begin position="1"/>
        <end position="18"/>
    </location>
</feature>
<accession>A0A3N4IBZ6</accession>
<dbReference type="EMBL" id="ML119673">
    <property type="protein sequence ID" value="RPA82178.1"/>
    <property type="molecule type" value="Genomic_DNA"/>
</dbReference>
<protein>
    <submittedName>
        <fullName evidence="2">Uncharacterized protein</fullName>
    </submittedName>
</protein>
<proteinExistence type="predicted"/>
<gene>
    <name evidence="2" type="ORF">BJ508DRAFT_92864</name>
</gene>
<name>A0A3N4IBZ6_ASCIM</name>
<feature type="region of interest" description="Disordered" evidence="1">
    <location>
        <begin position="1"/>
        <end position="51"/>
    </location>
</feature>
<evidence type="ECO:0000313" key="2">
    <source>
        <dbReference type="EMBL" id="RPA82178.1"/>
    </source>
</evidence>
<sequence>MKRSHTPDPADVLKKRACLDNSEEDLQGIKDNGGLAGEARRDEDDDDDDEPMVDVWALGDSEEEDEYEAININAYIPLISPAAAVPLPPFVWQNVPLPPPTAATATGHSHTLPPSNASSASTASLTVDVTNQSSKKTFPFEKVPRELRCLIISNLQGTTLASFLRASRDNLELFYDNEKWIATLSIESQSTFGGPSMAITRGSKDSALLRYIWGFLRKLCVETKHSVAEKLPAARRETWTEYFLVFHTQYRISVIADFLCVVQASYGTVMHQGPILQKSMAGIYSSFDSYGCPALQSRIGQLLLQPTRNLHPPPRNLSPVQVAENWVTDIQVCMQERLYSLSLLNQNTYDLPPVSVMQRTNRFDTKALLLEWTFLLELGMDEKAAIDSVLQTIAWARRATPPPVFLPALNKIGLHDGMKTTQIECLADVDPERQNELQRLAKEEPWRGLGRVRLSRLDVNVDMIKPGFPE</sequence>